<evidence type="ECO:0000256" key="1">
    <source>
        <dbReference type="SAM" id="Phobius"/>
    </source>
</evidence>
<keyword evidence="1" id="KW-0472">Membrane</keyword>
<keyword evidence="1" id="KW-1133">Transmembrane helix</keyword>
<dbReference type="Pfam" id="PF11219">
    <property type="entry name" value="DUF3014"/>
    <property type="match status" value="1"/>
</dbReference>
<dbReference type="AlphaFoldDB" id="A0A381PTG3"/>
<accession>A0A381PTG3</accession>
<reference evidence="2" key="1">
    <citation type="submission" date="2018-05" db="EMBL/GenBank/DDBJ databases">
        <authorList>
            <person name="Lanie J.A."/>
            <person name="Ng W.-L."/>
            <person name="Kazmierczak K.M."/>
            <person name="Andrzejewski T.M."/>
            <person name="Davidsen T.M."/>
            <person name="Wayne K.J."/>
            <person name="Tettelin H."/>
            <person name="Glass J.I."/>
            <person name="Rusch D."/>
            <person name="Podicherti R."/>
            <person name="Tsui H.-C.T."/>
            <person name="Winkler M.E."/>
        </authorList>
    </citation>
    <scope>NUCLEOTIDE SEQUENCE</scope>
</reference>
<sequence>MSNDSWKWFTPILMITTIVGFAWYLWNSSDDLDFKILKQSQPSQRETSISKPVTPQYPIPQLMDTILDNEDLKILPPLDQSDSYFILAIEAILGKEIADLLSETTLIEKIVATVDNLPNKHVAERIRPIAGVKEQFLVATQSTTNGKYILDLENFKRYDFLINLLSQSNLGEMVELYKRFYPLFQEAYIGLGYPQRYFNDRVIEVIDHLVETPEIEETIALIRPHVLYEFADPNLEKLSSGQKILIRMGNENALKAKKFLGELRKLLISNSD</sequence>
<organism evidence="2">
    <name type="scientific">marine metagenome</name>
    <dbReference type="NCBI Taxonomy" id="408172"/>
    <lineage>
        <taxon>unclassified sequences</taxon>
        <taxon>metagenomes</taxon>
        <taxon>ecological metagenomes</taxon>
    </lineage>
</organism>
<dbReference type="InterPro" id="IPR021382">
    <property type="entry name" value="DUF3014"/>
</dbReference>
<proteinExistence type="predicted"/>
<feature type="transmembrane region" description="Helical" evidence="1">
    <location>
        <begin position="6"/>
        <end position="26"/>
    </location>
</feature>
<dbReference type="EMBL" id="UINC01001083">
    <property type="protein sequence ID" value="SUZ70200.1"/>
    <property type="molecule type" value="Genomic_DNA"/>
</dbReference>
<name>A0A381PTG3_9ZZZZ</name>
<evidence type="ECO:0000313" key="2">
    <source>
        <dbReference type="EMBL" id="SUZ70200.1"/>
    </source>
</evidence>
<gene>
    <name evidence="2" type="ORF">METZ01_LOCUS23054</name>
</gene>
<keyword evidence="1" id="KW-0812">Transmembrane</keyword>
<protein>
    <recommendedName>
        <fullName evidence="3">DUF3014 domain-containing protein</fullName>
    </recommendedName>
</protein>
<evidence type="ECO:0008006" key="3">
    <source>
        <dbReference type="Google" id="ProtNLM"/>
    </source>
</evidence>